<dbReference type="Pfam" id="PF20146">
    <property type="entry name" value="NRF"/>
    <property type="match status" value="1"/>
</dbReference>
<keyword evidence="3" id="KW-1185">Reference proteome</keyword>
<feature type="domain" description="Nose resistant-to-fluoxetine protein N-terminal" evidence="1">
    <location>
        <begin position="96"/>
        <end position="183"/>
    </location>
</feature>
<proteinExistence type="predicted"/>
<accession>A0A3R7PJD1</accession>
<reference evidence="2 3" key="2">
    <citation type="submission" date="2019-01" db="EMBL/GenBank/DDBJ databases">
        <title>The decoding of complex shrimp genome reveals the adaptation for benthos swimmer, frequently molting mechanism and breeding impact on genome.</title>
        <authorList>
            <person name="Sun Y."/>
            <person name="Gao Y."/>
            <person name="Yu Y."/>
        </authorList>
    </citation>
    <scope>NUCLEOTIDE SEQUENCE [LARGE SCALE GENOMIC DNA]</scope>
    <source>
        <tissue evidence="2">Muscle</tissue>
    </source>
</reference>
<evidence type="ECO:0000313" key="3">
    <source>
        <dbReference type="Proteomes" id="UP000283509"/>
    </source>
</evidence>
<reference evidence="2 3" key="1">
    <citation type="submission" date="2018-04" db="EMBL/GenBank/DDBJ databases">
        <authorList>
            <person name="Zhang X."/>
            <person name="Yuan J."/>
            <person name="Li F."/>
            <person name="Xiang J."/>
        </authorList>
    </citation>
    <scope>NUCLEOTIDE SEQUENCE [LARGE SCALE GENOMIC DNA]</scope>
    <source>
        <tissue evidence="2">Muscle</tissue>
    </source>
</reference>
<dbReference type="PANTHER" id="PTHR11161">
    <property type="entry name" value="O-ACYLTRANSFERASE"/>
    <property type="match status" value="1"/>
</dbReference>
<evidence type="ECO:0000313" key="2">
    <source>
        <dbReference type="EMBL" id="ROT68441.1"/>
    </source>
</evidence>
<evidence type="ECO:0000259" key="1">
    <source>
        <dbReference type="Pfam" id="PF20146"/>
    </source>
</evidence>
<sequence>MALVRFRNDARRQTCGLAAGYTSPTEDNDTYVRKIRVLWQTGSRFNYFRHQIRNEKHHISLDRTVNGFCTWKNDVSWIEGIYLPLRNSSLVPSETCRNDVDAILKVLESNALAAIINSQGRFWNAFLVDSWGKTGDGILDGNFVLWGMPPECTMLEVDEHFGWPWNVNTTFSGRYCLVYTQSLEDGNTPLEAPAARVGPAMAAAARSFLLPVRDLHSSSCTSEDMMASLEATMRKGGKRPRHVDCLEEKELDGGDIAYIVVLSILGALMLGGAFADWLIGENQELREGPLRFLLVFSVSSNLKKIFQINNKPSPSVISCLQGMR</sequence>
<dbReference type="InterPro" id="IPR052728">
    <property type="entry name" value="O2_lipid_transport_reg"/>
</dbReference>
<comment type="caution">
    <text evidence="2">The sequence shown here is derived from an EMBL/GenBank/DDBJ whole genome shotgun (WGS) entry which is preliminary data.</text>
</comment>
<gene>
    <name evidence="2" type="ORF">C7M84_013403</name>
</gene>
<name>A0A3R7PJD1_PENVA</name>
<dbReference type="OrthoDB" id="6381619at2759"/>
<dbReference type="EMBL" id="QCYY01002665">
    <property type="protein sequence ID" value="ROT68441.1"/>
    <property type="molecule type" value="Genomic_DNA"/>
</dbReference>
<dbReference type="InterPro" id="IPR006621">
    <property type="entry name" value="Nose-resist-to-fluoxetine_N"/>
</dbReference>
<organism evidence="2 3">
    <name type="scientific">Penaeus vannamei</name>
    <name type="common">Whiteleg shrimp</name>
    <name type="synonym">Litopenaeus vannamei</name>
    <dbReference type="NCBI Taxonomy" id="6689"/>
    <lineage>
        <taxon>Eukaryota</taxon>
        <taxon>Metazoa</taxon>
        <taxon>Ecdysozoa</taxon>
        <taxon>Arthropoda</taxon>
        <taxon>Crustacea</taxon>
        <taxon>Multicrustacea</taxon>
        <taxon>Malacostraca</taxon>
        <taxon>Eumalacostraca</taxon>
        <taxon>Eucarida</taxon>
        <taxon>Decapoda</taxon>
        <taxon>Dendrobranchiata</taxon>
        <taxon>Penaeoidea</taxon>
        <taxon>Penaeidae</taxon>
        <taxon>Penaeus</taxon>
    </lineage>
</organism>
<dbReference type="Proteomes" id="UP000283509">
    <property type="component" value="Unassembled WGS sequence"/>
</dbReference>
<protein>
    <recommendedName>
        <fullName evidence="1">Nose resistant-to-fluoxetine protein N-terminal domain-containing protein</fullName>
    </recommendedName>
</protein>
<dbReference type="AlphaFoldDB" id="A0A3R7PJD1"/>
<dbReference type="PANTHER" id="PTHR11161:SF0">
    <property type="entry name" value="O-ACYLTRANSFERASE LIKE PROTEIN"/>
    <property type="match status" value="1"/>
</dbReference>